<feature type="transmembrane region" description="Helical" evidence="1">
    <location>
        <begin position="95"/>
        <end position="115"/>
    </location>
</feature>
<evidence type="ECO:0000313" key="4">
    <source>
        <dbReference type="Proteomes" id="UP000789739"/>
    </source>
</evidence>
<proteinExistence type="predicted"/>
<evidence type="ECO:0000259" key="2">
    <source>
        <dbReference type="SMART" id="SM01269"/>
    </source>
</evidence>
<sequence length="394" mass="45291">MTLTPPPIDHIDYRYPLYIGEWTKSLPSVDSQFATDNLDEPHLKRRLTILKHHPEIEKLYGYDSCTVLIALVAVFVQLSAAFVFGRILVDWHWTMYIYAYVVGGSASQLLGTIIHEAAHGLTARTMFQNRIVGLISNIGIPVPLAMSFRRYHLEHHVNLGIVGIDPDLPMEWEAKFIGGNAIMKFLWLNIYPILYIARGIAIQKYPPQLWEYLNIAFNIVANVLIYVACGMRGFAYLCLSVWFGYGLHPAAARLIQEHYTFDDGQETYSYYGILNYLFMNSGYHNEHHDFTKVSKQDEESRGFALLSFAVDLDDANNGEIPWSRLPEVRKIANEYYENMAYHTSWLMVHWNFITKTQFGPQSRVKRTAVSQKRGRKLLGLLKEALNKEGNQQSM</sequence>
<accession>A0A9N8WMC3</accession>
<feature type="transmembrane region" description="Helical" evidence="1">
    <location>
        <begin position="176"/>
        <end position="197"/>
    </location>
</feature>
<comment type="caution">
    <text evidence="3">The sequence shown here is derived from an EMBL/GenBank/DDBJ whole genome shotgun (WGS) entry which is preliminary data.</text>
</comment>
<dbReference type="InterPro" id="IPR013866">
    <property type="entry name" value="Sphingolipid_d4-desaturase_N"/>
</dbReference>
<organism evidence="3 4">
    <name type="scientific">Paraglomus brasilianum</name>
    <dbReference type="NCBI Taxonomy" id="144538"/>
    <lineage>
        <taxon>Eukaryota</taxon>
        <taxon>Fungi</taxon>
        <taxon>Fungi incertae sedis</taxon>
        <taxon>Mucoromycota</taxon>
        <taxon>Glomeromycotina</taxon>
        <taxon>Glomeromycetes</taxon>
        <taxon>Paraglomerales</taxon>
        <taxon>Paraglomeraceae</taxon>
        <taxon>Paraglomus</taxon>
    </lineage>
</organism>
<feature type="transmembrane region" description="Helical" evidence="1">
    <location>
        <begin position="234"/>
        <end position="255"/>
    </location>
</feature>
<dbReference type="EMBL" id="CAJVPI010000136">
    <property type="protein sequence ID" value="CAG8487389.1"/>
    <property type="molecule type" value="Genomic_DNA"/>
</dbReference>
<dbReference type="Pfam" id="PF08557">
    <property type="entry name" value="Lipid_DES"/>
    <property type="match status" value="1"/>
</dbReference>
<keyword evidence="4" id="KW-1185">Reference proteome</keyword>
<reference evidence="3" key="1">
    <citation type="submission" date="2021-06" db="EMBL/GenBank/DDBJ databases">
        <authorList>
            <person name="Kallberg Y."/>
            <person name="Tangrot J."/>
            <person name="Rosling A."/>
        </authorList>
    </citation>
    <scope>NUCLEOTIDE SEQUENCE</scope>
    <source>
        <strain evidence="3">BR232B</strain>
    </source>
</reference>
<dbReference type="PANTHER" id="PTHR12879">
    <property type="entry name" value="SPHINGOLIPID DELTA 4 DESATURASE/C-4 HYDROXYLASE PROTEIN DES2"/>
    <property type="match status" value="1"/>
</dbReference>
<evidence type="ECO:0000313" key="3">
    <source>
        <dbReference type="EMBL" id="CAG8487389.1"/>
    </source>
</evidence>
<dbReference type="SMART" id="SM01269">
    <property type="entry name" value="Lipid_DES"/>
    <property type="match status" value="1"/>
</dbReference>
<dbReference type="Proteomes" id="UP000789739">
    <property type="component" value="Unassembled WGS sequence"/>
</dbReference>
<name>A0A9N8WMC3_9GLOM</name>
<keyword evidence="1" id="KW-1133">Transmembrane helix</keyword>
<dbReference type="GO" id="GO:0042284">
    <property type="term" value="F:sphingolipid delta-4 desaturase activity"/>
    <property type="evidence" value="ECO:0007669"/>
    <property type="project" value="TreeGrafter"/>
</dbReference>
<dbReference type="Pfam" id="PF00487">
    <property type="entry name" value="FA_desaturase"/>
    <property type="match status" value="1"/>
</dbReference>
<dbReference type="AlphaFoldDB" id="A0A9N8WMC3"/>
<keyword evidence="1" id="KW-0472">Membrane</keyword>
<dbReference type="GO" id="GO:0046513">
    <property type="term" value="P:ceramide biosynthetic process"/>
    <property type="evidence" value="ECO:0007669"/>
    <property type="project" value="TreeGrafter"/>
</dbReference>
<keyword evidence="1" id="KW-0812">Transmembrane</keyword>
<dbReference type="GO" id="GO:0016020">
    <property type="term" value="C:membrane"/>
    <property type="evidence" value="ECO:0007669"/>
    <property type="project" value="GOC"/>
</dbReference>
<dbReference type="InterPro" id="IPR005804">
    <property type="entry name" value="FA_desaturase_dom"/>
</dbReference>
<feature type="transmembrane region" description="Helical" evidence="1">
    <location>
        <begin position="67"/>
        <end position="89"/>
    </location>
</feature>
<gene>
    <name evidence="3" type="ORF">PBRASI_LOCUS1908</name>
</gene>
<evidence type="ECO:0000256" key="1">
    <source>
        <dbReference type="SAM" id="Phobius"/>
    </source>
</evidence>
<protein>
    <submittedName>
        <fullName evidence="3">8832_t:CDS:1</fullName>
    </submittedName>
</protein>
<dbReference type="PANTHER" id="PTHR12879:SF8">
    <property type="entry name" value="SPHINGOLIPID DELTA(4)-DESATURASE DES1"/>
    <property type="match status" value="1"/>
</dbReference>
<feature type="domain" description="Sphingolipid delta4-desaturase N-terminal" evidence="2">
    <location>
        <begin position="28"/>
        <end position="66"/>
    </location>
</feature>
<dbReference type="OrthoDB" id="200948at2759"/>